<proteinExistence type="inferred from homology"/>
<keyword evidence="5" id="KW-0833">Ubl conjugation pathway</keyword>
<dbReference type="Gene3D" id="1.20.58.80">
    <property type="entry name" value="Phosphotransferase system, lactose/cellobiose-type IIA subunit"/>
    <property type="match status" value="1"/>
</dbReference>
<feature type="compositionally biased region" description="Basic and acidic residues" evidence="8">
    <location>
        <begin position="132"/>
        <end position="142"/>
    </location>
</feature>
<feature type="region of interest" description="Disordered" evidence="8">
    <location>
        <begin position="538"/>
        <end position="565"/>
    </location>
</feature>
<dbReference type="SUPFAM" id="SSF54001">
    <property type="entry name" value="Cysteine proteinases"/>
    <property type="match status" value="1"/>
</dbReference>
<keyword evidence="7" id="KW-0788">Thiol protease</keyword>
<evidence type="ECO:0000259" key="9">
    <source>
        <dbReference type="PROSITE" id="PS50206"/>
    </source>
</evidence>
<evidence type="ECO:0000313" key="11">
    <source>
        <dbReference type="EMBL" id="KZP01490.1"/>
    </source>
</evidence>
<dbReference type="InterPro" id="IPR050185">
    <property type="entry name" value="Ub_carboxyl-term_hydrolase"/>
</dbReference>
<protein>
    <recommendedName>
        <fullName evidence="3">ubiquitinyl hydrolase 1</fullName>
        <ecNumber evidence="3">3.4.19.12</ecNumber>
    </recommendedName>
</protein>
<dbReference type="GO" id="GO:0006508">
    <property type="term" value="P:proteolysis"/>
    <property type="evidence" value="ECO:0007669"/>
    <property type="project" value="UniProtKB-KW"/>
</dbReference>
<dbReference type="CDD" id="cd02674">
    <property type="entry name" value="Peptidase_C19R"/>
    <property type="match status" value="1"/>
</dbReference>
<dbReference type="PANTHER" id="PTHR21646">
    <property type="entry name" value="UBIQUITIN CARBOXYL-TERMINAL HYDROLASE"/>
    <property type="match status" value="1"/>
</dbReference>
<evidence type="ECO:0000256" key="6">
    <source>
        <dbReference type="ARBA" id="ARBA00022801"/>
    </source>
</evidence>
<gene>
    <name evidence="11" type="ORF">CALVIDRAFT_491996</name>
</gene>
<dbReference type="InterPro" id="IPR036873">
    <property type="entry name" value="Rhodanese-like_dom_sf"/>
</dbReference>
<evidence type="ECO:0000256" key="4">
    <source>
        <dbReference type="ARBA" id="ARBA00022670"/>
    </source>
</evidence>
<dbReference type="GO" id="GO:0004843">
    <property type="term" value="F:cysteine-type deubiquitinase activity"/>
    <property type="evidence" value="ECO:0007669"/>
    <property type="project" value="UniProtKB-EC"/>
</dbReference>
<evidence type="ECO:0000256" key="1">
    <source>
        <dbReference type="ARBA" id="ARBA00000707"/>
    </source>
</evidence>
<keyword evidence="4" id="KW-0645">Protease</keyword>
<evidence type="ECO:0000313" key="12">
    <source>
        <dbReference type="Proteomes" id="UP000076738"/>
    </source>
</evidence>
<dbReference type="EMBL" id="KV417266">
    <property type="protein sequence ID" value="KZP01490.1"/>
    <property type="molecule type" value="Genomic_DNA"/>
</dbReference>
<evidence type="ECO:0000256" key="3">
    <source>
        <dbReference type="ARBA" id="ARBA00012759"/>
    </source>
</evidence>
<dbReference type="Pfam" id="PF00581">
    <property type="entry name" value="Rhodanese"/>
    <property type="match status" value="1"/>
</dbReference>
<dbReference type="PROSITE" id="PS00972">
    <property type="entry name" value="USP_1"/>
    <property type="match status" value="1"/>
</dbReference>
<dbReference type="InterPro" id="IPR038765">
    <property type="entry name" value="Papain-like_cys_pep_sf"/>
</dbReference>
<comment type="catalytic activity">
    <reaction evidence="1">
        <text>Thiol-dependent hydrolysis of ester, thioester, amide, peptide and isopeptide bonds formed by the C-terminal Gly of ubiquitin (a 76-residue protein attached to proteins as an intracellular targeting signal).</text>
        <dbReference type="EC" id="3.4.19.12"/>
    </reaction>
</comment>
<dbReference type="PROSITE" id="PS00973">
    <property type="entry name" value="USP_2"/>
    <property type="match status" value="1"/>
</dbReference>
<feature type="compositionally biased region" description="Polar residues" evidence="8">
    <location>
        <begin position="238"/>
        <end position="248"/>
    </location>
</feature>
<sequence length="1177" mass="129428">MPSLLTTTTATHSSGGAYTQALRDKAKEEMAVENWNKYSALALLNSVKSMALKGRAEEAENDLAEAYVTYFKASLIFNLVINHRDYQKAQREPGRESNPLLTALKSYDKEFNSTVLQPAIKLSDRLKVIEQQRIDKTDRRDTPIMPGTPLPFTLPVSPPSTASGPSMPVTPDAPMSPGPQAAPRSIADRLSMLRQHGLQDVTLNETSHAGSAPLANGKRISRESGKATPSPSSPSPTLPNHTGSSAHSRLSDIPSLLPSASILPSAPSSRPPSTHAASPSLPGQDSRRPAAIQTESEFDNAFPTLSALEAQFSLPSVPSELPGLPSVPSHRPSDSISPKPPSRPESSRPRTTPPPIPPKPLSPHASGGVSHGRAPSASSVRSHPTGGRHNIPTAISPKELYDYLQYETHSILLLDIRDQEDYLNCHIAIPSSSRSAIVQLEPTLIERPSLMSSSIESALSLNPPDEAAAFQNRAKYSIVVMCDESSTNLSKSARMQKLVSVIWENEFSDRKKLDKPPIVLVGGLKAWKAELGEEGLEGREVGKKPRTNGRLPAIEERRPTEPHRERVEALREERGRSSLDQLPNRVWTPPQVIIPSDDTRGLSRKPAISRSPGTTRLNNMYRDGSETPNYPSNTAASPINSPIGYTPSYQSFYNHPSGVASAAGLYRSMAPVPEGTQLPTPPAASAPPPTSLSRRRSDYAELSQYSYSGAPAVPSTRPSIDYPQLNVHAAPIITPPPVAAASSMERHDVRPLPQPRPGAQYIQDYQPLTVISPQPTQLPKPTANGYLGNALIPAPRIQSDWPVQYWPDQAISASGLKNLGNTCYMNAPLQCLSATIPFARFFLENRWQKAVNTVNPLGTHGQLAGAFAKMVQEMWQAQYTYLSPVNFRRSVCQYARQFAGADQHDAQEFISFLLDGLHEDLNRILRKPPNDDPTPAREAELETLPQQIAGEQEWQRYQMRDDSIVVDYFQGQFRNRLQCLTCGKTSTTYNSFMYLSLPIPSGRGINKVTLQQCLDAFVKEEIMEKEDAWMCPNCKVLRKATKRLSISRLPPVLLIHLKRFSFKGPFVDKLETLVEFPLKDLDLTNYMPPPLPPGAEKGLVSPGPVRLDDPRSQIPPYRYDLYSVTNHFGSLSSGHYTAFIASKGSWVYADDSRLSNAEGREIVGKPAYILFYKRVPR</sequence>
<dbReference type="Gene3D" id="3.40.250.10">
    <property type="entry name" value="Rhodanese-like domain"/>
    <property type="match status" value="1"/>
</dbReference>
<dbReference type="Proteomes" id="UP000076738">
    <property type="component" value="Unassembled WGS sequence"/>
</dbReference>
<feature type="domain" description="Rhodanese" evidence="9">
    <location>
        <begin position="407"/>
        <end position="536"/>
    </location>
</feature>
<evidence type="ECO:0000256" key="8">
    <source>
        <dbReference type="SAM" id="MobiDB-lite"/>
    </source>
</evidence>
<feature type="region of interest" description="Disordered" evidence="8">
    <location>
        <begin position="132"/>
        <end position="183"/>
    </location>
</feature>
<feature type="compositionally biased region" description="Pro residues" evidence="8">
    <location>
        <begin position="679"/>
        <end position="690"/>
    </location>
</feature>
<feature type="compositionally biased region" description="Low complexity" evidence="8">
    <location>
        <begin position="251"/>
        <end position="280"/>
    </location>
</feature>
<dbReference type="InterPro" id="IPR001763">
    <property type="entry name" value="Rhodanese-like_dom"/>
</dbReference>
<feature type="region of interest" description="Disordered" evidence="8">
    <location>
        <begin position="319"/>
        <end position="393"/>
    </location>
</feature>
<dbReference type="OrthoDB" id="292964at2759"/>
<feature type="compositionally biased region" description="Basic and acidic residues" evidence="8">
    <location>
        <begin position="553"/>
        <end position="565"/>
    </location>
</feature>
<dbReference type="PROSITE" id="PS50206">
    <property type="entry name" value="RHODANESE_3"/>
    <property type="match status" value="1"/>
</dbReference>
<keyword evidence="6" id="KW-0378">Hydrolase</keyword>
<evidence type="ECO:0000259" key="10">
    <source>
        <dbReference type="PROSITE" id="PS50235"/>
    </source>
</evidence>
<feature type="region of interest" description="Disordered" evidence="8">
    <location>
        <begin position="672"/>
        <end position="695"/>
    </location>
</feature>
<dbReference type="Pfam" id="PF00443">
    <property type="entry name" value="UCH"/>
    <property type="match status" value="1"/>
</dbReference>
<dbReference type="InterPro" id="IPR028889">
    <property type="entry name" value="USP"/>
</dbReference>
<feature type="domain" description="USP" evidence="10">
    <location>
        <begin position="814"/>
        <end position="1175"/>
    </location>
</feature>
<dbReference type="InterPro" id="IPR001394">
    <property type="entry name" value="Peptidase_C19_UCH"/>
</dbReference>
<dbReference type="InterPro" id="IPR018200">
    <property type="entry name" value="USP_CS"/>
</dbReference>
<dbReference type="PANTHER" id="PTHR21646:SF95">
    <property type="entry name" value="UBIQUITIN CARBOXYL-TERMINAL HYDROLASE 4-RELATED"/>
    <property type="match status" value="1"/>
</dbReference>
<dbReference type="Gene3D" id="3.90.70.10">
    <property type="entry name" value="Cysteine proteinases"/>
    <property type="match status" value="1"/>
</dbReference>
<comment type="similarity">
    <text evidence="2">Belongs to the peptidase C19 family.</text>
</comment>
<feature type="region of interest" description="Disordered" evidence="8">
    <location>
        <begin position="203"/>
        <end position="290"/>
    </location>
</feature>
<reference evidence="11 12" key="1">
    <citation type="journal article" date="2016" name="Mol. Biol. Evol.">
        <title>Comparative Genomics of Early-Diverging Mushroom-Forming Fungi Provides Insights into the Origins of Lignocellulose Decay Capabilities.</title>
        <authorList>
            <person name="Nagy L.G."/>
            <person name="Riley R."/>
            <person name="Tritt A."/>
            <person name="Adam C."/>
            <person name="Daum C."/>
            <person name="Floudas D."/>
            <person name="Sun H."/>
            <person name="Yadav J.S."/>
            <person name="Pangilinan J."/>
            <person name="Larsson K.H."/>
            <person name="Matsuura K."/>
            <person name="Barry K."/>
            <person name="Labutti K."/>
            <person name="Kuo R."/>
            <person name="Ohm R.A."/>
            <person name="Bhattacharya S.S."/>
            <person name="Shirouzu T."/>
            <person name="Yoshinaga Y."/>
            <person name="Martin F.M."/>
            <person name="Grigoriev I.V."/>
            <person name="Hibbett D.S."/>
        </authorList>
    </citation>
    <scope>NUCLEOTIDE SEQUENCE [LARGE SCALE GENOMIC DNA]</scope>
    <source>
        <strain evidence="11 12">TUFC12733</strain>
    </source>
</reference>
<dbReference type="GO" id="GO:0016579">
    <property type="term" value="P:protein deubiquitination"/>
    <property type="evidence" value="ECO:0007669"/>
    <property type="project" value="InterPro"/>
</dbReference>
<dbReference type="EC" id="3.4.19.12" evidence="3"/>
<name>A0A167S1H8_CALVF</name>
<organism evidence="11 12">
    <name type="scientific">Calocera viscosa (strain TUFC12733)</name>
    <dbReference type="NCBI Taxonomy" id="1330018"/>
    <lineage>
        <taxon>Eukaryota</taxon>
        <taxon>Fungi</taxon>
        <taxon>Dikarya</taxon>
        <taxon>Basidiomycota</taxon>
        <taxon>Agaricomycotina</taxon>
        <taxon>Dacrymycetes</taxon>
        <taxon>Dacrymycetales</taxon>
        <taxon>Dacrymycetaceae</taxon>
        <taxon>Calocera</taxon>
    </lineage>
</organism>
<feature type="region of interest" description="Disordered" evidence="8">
    <location>
        <begin position="588"/>
        <end position="635"/>
    </location>
</feature>
<evidence type="ECO:0000256" key="7">
    <source>
        <dbReference type="ARBA" id="ARBA00022807"/>
    </source>
</evidence>
<dbReference type="SUPFAM" id="SSF52821">
    <property type="entry name" value="Rhodanese/Cell cycle control phosphatase"/>
    <property type="match status" value="1"/>
</dbReference>
<dbReference type="STRING" id="1330018.A0A167S1H8"/>
<keyword evidence="12" id="KW-1185">Reference proteome</keyword>
<evidence type="ECO:0000256" key="5">
    <source>
        <dbReference type="ARBA" id="ARBA00022786"/>
    </source>
</evidence>
<evidence type="ECO:0000256" key="2">
    <source>
        <dbReference type="ARBA" id="ARBA00009085"/>
    </source>
</evidence>
<dbReference type="PROSITE" id="PS50235">
    <property type="entry name" value="USP_3"/>
    <property type="match status" value="1"/>
</dbReference>
<feature type="compositionally biased region" description="Pro residues" evidence="8">
    <location>
        <begin position="351"/>
        <end position="361"/>
    </location>
</feature>
<feature type="compositionally biased region" description="Polar residues" evidence="8">
    <location>
        <begin position="626"/>
        <end position="635"/>
    </location>
</feature>
<accession>A0A167S1H8</accession>
<dbReference type="AlphaFoldDB" id="A0A167S1H8"/>